<dbReference type="GO" id="GO:0015689">
    <property type="term" value="P:molybdate ion transport"/>
    <property type="evidence" value="ECO:0007669"/>
    <property type="project" value="InterPro"/>
</dbReference>
<organism evidence="6 7">
    <name type="scientific">Mucilaginibacter agri</name>
    <dbReference type="NCBI Taxonomy" id="2695265"/>
    <lineage>
        <taxon>Bacteria</taxon>
        <taxon>Pseudomonadati</taxon>
        <taxon>Bacteroidota</taxon>
        <taxon>Sphingobacteriia</taxon>
        <taxon>Sphingobacteriales</taxon>
        <taxon>Sphingobacteriaceae</taxon>
        <taxon>Mucilaginibacter</taxon>
    </lineage>
</organism>
<dbReference type="EMBL" id="WWEO01000042">
    <property type="protein sequence ID" value="NCD69700.1"/>
    <property type="molecule type" value="Genomic_DNA"/>
</dbReference>
<keyword evidence="4" id="KW-0500">Molybdenum</keyword>
<dbReference type="PANTHER" id="PTHR30632">
    <property type="entry name" value="MOLYBDATE-BINDING PERIPLASMIC PROTEIN"/>
    <property type="match status" value="1"/>
</dbReference>
<comment type="similarity">
    <text evidence="1">Belongs to the bacterial solute-binding protein ModA family.</text>
</comment>
<reference evidence="6" key="1">
    <citation type="submission" date="2020-01" db="EMBL/GenBank/DDBJ databases">
        <authorList>
            <person name="Seo Y.L."/>
        </authorList>
    </citation>
    <scope>NUCLEOTIDE SEQUENCE</scope>
    <source>
        <strain evidence="6">R11</strain>
    </source>
</reference>
<dbReference type="SUPFAM" id="SSF53850">
    <property type="entry name" value="Periplasmic binding protein-like II"/>
    <property type="match status" value="1"/>
</dbReference>
<dbReference type="InterPro" id="IPR050682">
    <property type="entry name" value="ModA/WtpA"/>
</dbReference>
<proteinExistence type="inferred from homology"/>
<dbReference type="GO" id="GO:0030973">
    <property type="term" value="F:molybdate ion binding"/>
    <property type="evidence" value="ECO:0007669"/>
    <property type="project" value="InterPro"/>
</dbReference>
<sequence length="251" mass="27667">MQFKLRIVITACLLISLSGWAQAQKLRVAVAANAQFVAKKLAEQFKKESGVDADLIVSSSGKLTTQIEQGAPFDLFLSADMKYPQELSDKNLTLDQPRIYAYGQLIMWTLNKSAKLTQPSDLISSVYTKIAVANPSLAPYGEATMQTLDKLKLTVQLKDKIVYGESIAQVNQYLLSGATEVAFTAKSIVLDPEQKGKGKWVEVSEKLYQPIAQGVVILKSSSGQQLLDAQKFYTFLFGPKAKKILKAYGYK</sequence>
<dbReference type="NCBIfam" id="TIGR01256">
    <property type="entry name" value="modA"/>
    <property type="match status" value="1"/>
</dbReference>
<keyword evidence="2 4" id="KW-0479">Metal-binding</keyword>
<evidence type="ECO:0000313" key="6">
    <source>
        <dbReference type="EMBL" id="NCD69700.1"/>
    </source>
</evidence>
<dbReference type="Gene3D" id="3.40.190.10">
    <property type="entry name" value="Periplasmic binding protein-like II"/>
    <property type="match status" value="2"/>
</dbReference>
<name>A0A966DSK3_9SPHI</name>
<dbReference type="Proteomes" id="UP000638732">
    <property type="component" value="Unassembled WGS sequence"/>
</dbReference>
<feature type="chain" id="PRO_5037259593" evidence="5">
    <location>
        <begin position="24"/>
        <end position="251"/>
    </location>
</feature>
<feature type="binding site" evidence="4">
    <location>
        <position position="60"/>
    </location>
    <ligand>
        <name>molybdate</name>
        <dbReference type="ChEBI" id="CHEBI:36264"/>
    </ligand>
</feature>
<dbReference type="InterPro" id="IPR044084">
    <property type="entry name" value="AvModA-like_subst-bd"/>
</dbReference>
<evidence type="ECO:0000256" key="4">
    <source>
        <dbReference type="PIRSR" id="PIRSR004846-1"/>
    </source>
</evidence>
<evidence type="ECO:0000256" key="2">
    <source>
        <dbReference type="ARBA" id="ARBA00022723"/>
    </source>
</evidence>
<dbReference type="CDD" id="cd13539">
    <property type="entry name" value="PBP2_AvModA"/>
    <property type="match status" value="1"/>
</dbReference>
<dbReference type="AlphaFoldDB" id="A0A966DSK3"/>
<dbReference type="InterPro" id="IPR005950">
    <property type="entry name" value="ModA"/>
</dbReference>
<evidence type="ECO:0000313" key="7">
    <source>
        <dbReference type="Proteomes" id="UP000638732"/>
    </source>
</evidence>
<comment type="caution">
    <text evidence="6">The sequence shown here is derived from an EMBL/GenBank/DDBJ whole genome shotgun (WGS) entry which is preliminary data.</text>
</comment>
<feature type="binding site" evidence="4">
    <location>
        <position position="167"/>
    </location>
    <ligand>
        <name>molybdate</name>
        <dbReference type="ChEBI" id="CHEBI:36264"/>
    </ligand>
</feature>
<keyword evidence="3 5" id="KW-0732">Signal</keyword>
<reference evidence="6" key="2">
    <citation type="submission" date="2020-10" db="EMBL/GenBank/DDBJ databases">
        <title>Mucilaginibacter sp. nov., isolated from soil.</title>
        <authorList>
            <person name="Jeon C.O."/>
        </authorList>
    </citation>
    <scope>NUCLEOTIDE SEQUENCE</scope>
    <source>
        <strain evidence="6">R11</strain>
    </source>
</reference>
<gene>
    <name evidence="6" type="primary">modA</name>
    <name evidence="6" type="ORF">GSY63_10070</name>
</gene>
<keyword evidence="7" id="KW-1185">Reference proteome</keyword>
<evidence type="ECO:0000256" key="5">
    <source>
        <dbReference type="SAM" id="SignalP"/>
    </source>
</evidence>
<dbReference type="Pfam" id="PF13531">
    <property type="entry name" value="SBP_bac_11"/>
    <property type="match status" value="1"/>
</dbReference>
<protein>
    <submittedName>
        <fullName evidence="6">Molybdate ABC transporter substrate-binding protein</fullName>
    </submittedName>
</protein>
<dbReference type="GO" id="GO:0046872">
    <property type="term" value="F:metal ion binding"/>
    <property type="evidence" value="ECO:0007669"/>
    <property type="project" value="UniProtKB-KW"/>
</dbReference>
<accession>A0A966DSK3</accession>
<dbReference type="PIRSF" id="PIRSF004846">
    <property type="entry name" value="ModA"/>
    <property type="match status" value="1"/>
</dbReference>
<feature type="signal peptide" evidence="5">
    <location>
        <begin position="1"/>
        <end position="23"/>
    </location>
</feature>
<evidence type="ECO:0000256" key="3">
    <source>
        <dbReference type="ARBA" id="ARBA00022729"/>
    </source>
</evidence>
<dbReference type="PANTHER" id="PTHR30632:SF14">
    <property type="entry name" value="TUNGSTATE_MOLYBDATE_CHROMATE-BINDING PROTEIN MODA"/>
    <property type="match status" value="1"/>
</dbReference>
<evidence type="ECO:0000256" key="1">
    <source>
        <dbReference type="ARBA" id="ARBA00009175"/>
    </source>
</evidence>